<evidence type="ECO:0000313" key="18">
    <source>
        <dbReference type="EMBL" id="GCC33058.1"/>
    </source>
</evidence>
<dbReference type="InterPro" id="IPR035014">
    <property type="entry name" value="STKc_cGK"/>
</dbReference>
<dbReference type="InterPro" id="IPR017441">
    <property type="entry name" value="Protein_kinase_ATP_BS"/>
</dbReference>
<dbReference type="FunFam" id="3.30.200.20:FF:000005">
    <property type="entry name" value="cAMP-dependent protein kinase catalytic subunit"/>
    <property type="match status" value="1"/>
</dbReference>
<keyword evidence="8 12" id="KW-0067">ATP-binding</keyword>
<dbReference type="Pfam" id="PF00069">
    <property type="entry name" value="Pkinase"/>
    <property type="match status" value="1"/>
</dbReference>
<dbReference type="PRINTS" id="PR00104">
    <property type="entry name" value="CGMPKINASE"/>
</dbReference>
<evidence type="ECO:0000256" key="9">
    <source>
        <dbReference type="ARBA" id="ARBA00022992"/>
    </source>
</evidence>
<feature type="region of interest" description="Disordered" evidence="14">
    <location>
        <begin position="179"/>
        <end position="578"/>
    </location>
</feature>
<keyword evidence="13" id="KW-0175">Coiled coil</keyword>
<dbReference type="GO" id="GO:0030553">
    <property type="term" value="F:cGMP binding"/>
    <property type="evidence" value="ECO:0007669"/>
    <property type="project" value="UniProtKB-KW"/>
</dbReference>
<evidence type="ECO:0000256" key="14">
    <source>
        <dbReference type="SAM" id="MobiDB-lite"/>
    </source>
</evidence>
<dbReference type="PANTHER" id="PTHR24353">
    <property type="entry name" value="CYCLIC NUCLEOTIDE-DEPENDENT PROTEIN KINASE"/>
    <property type="match status" value="1"/>
</dbReference>
<dbReference type="InterPro" id="IPR011009">
    <property type="entry name" value="Kinase-like_dom_sf"/>
</dbReference>
<evidence type="ECO:0000313" key="19">
    <source>
        <dbReference type="Proteomes" id="UP000287033"/>
    </source>
</evidence>
<sequence length="1410" mass="152861">MESSPPAARRQLRTAQRCAGLSGLACCLLAVLSLGLCALLHQRTSELQSRVSHLEAEREQLPAWLEPAVFNRVEELLEQRLKAHLPKSRVARGAPAACVCPPGPPGEKGRHGRRGIPDGIGSVFKGQPGARGFPGYPGPIGLDGKSGQRGDSALTFTPPRLKILPPADQFIRRLYLKGEQGQASSNCSPGPPGPKGPPGHAGKPGVDGLPGKPGDPGKPGRDGMPGDPGITGLQGKPGMPGLPGRKGEVGELGLPGPAGLPGTVGRKGEPGEVGLVGAKGEKGEIGRPGMPGKPGAKGESGIPGKDGAVGQKGDPGDPGTAAGGVKGEAGPPGLPGPPGLKGEAGVLGPRGPPGPKGEPGKTEIIDYNGNINDALQGPPGVPGMPGLPGQKGEIGLPGVPGLDGEKGSRGKNGDVGPAGPEGPPGPKGETGIMGFPGPKGDKGDTGMTGAPGLDGPTGEKGERGEPGLQGPPGLPGPVGLPGSTADKGEKGDTGPHGLPGTKGDPGSDGVKGEKGDRGHLGLPGDKGDPGYAGPIGPRGLPGSLGPKGEKGSRGEKGKRGSKGPKGDKGDQGVPGLDAPCPLSVHFVNRGSEALKERKVNQAYPAWMVLMPLAHWVKMVYLYRGVGINDDDLTSEWMTVYLRECGEVFGMIYIFTMGNGSIRALKPEEANVSPRLMEPTLEIVENLRRKIHSLEEELRRKDDQLKQKSEKIKFLEKELKGKLSQINKLQDAIGYNPVPMDPTVSQHQKLVSVINEGPRRFAQVATEIHRRLKAKEGVSAEPTSRNYYCHNVQKFSIEQVRVRKDSSLKKLIMDAIMCNDFLKKLESQQVREIVECMYERSYQQTDLVIQEGEPGNHLYVLADGILEVMQNGKLLGQMQPGTAFGELAILYNCKRTATVKAVTESWIWVLDRQVFQSIMMETAQARNRKYFNFLSSVSLLKDLPEEKLSKIVDCLEVDYYDQGDYIIREGEQGNTFFIIAKGKVRVTQTREGDEDPQEIKTLGMGEYFGEKALISEDLRSANIIADEDDTQCLVIDRDIFNQTVGTYEELQSHLKEYVEQLSRSDKNRNATPLTFAASECKETLQLREKVAKFSSSCPFKNFDIIATLGMGGFGRVELVKLKNEDTTFALKCIKKKHIVETRQQEHVYSEKNILLQTKSPFIVRLYRTFRDSKYVYMLLEVCLGGELWSILRDMCFFDESTARFCVGCVVEAFHYLHNRGIIYRDLKPENLLLDKDGYVKMADFGFAKQIGLGKKTWTFCGTPEYVAPEIIMNKGHDFGADYWSLGILVFELLTGNPPFTGSDPIQIYNMILRGMEKVDFPKRISKRPEDLIRRLCKINPTERLGNKKNGINDIRKHKWFQGFDWEGLRSRKMKSALQRELKGPADHSNFDSFTPEMDEPVDEFSGWDEDF</sequence>
<comment type="catalytic activity">
    <reaction evidence="10">
        <text>L-threonyl-[protein] + ATP = O-phospho-L-threonyl-[protein] + ADP + H(+)</text>
        <dbReference type="Rhea" id="RHEA:46608"/>
        <dbReference type="Rhea" id="RHEA-COMP:11060"/>
        <dbReference type="Rhea" id="RHEA-COMP:11605"/>
        <dbReference type="ChEBI" id="CHEBI:15378"/>
        <dbReference type="ChEBI" id="CHEBI:30013"/>
        <dbReference type="ChEBI" id="CHEBI:30616"/>
        <dbReference type="ChEBI" id="CHEBI:61977"/>
        <dbReference type="ChEBI" id="CHEBI:456216"/>
        <dbReference type="EC" id="2.7.11.12"/>
    </reaction>
</comment>
<evidence type="ECO:0000259" key="16">
    <source>
        <dbReference type="PROSITE" id="PS50042"/>
    </source>
</evidence>
<keyword evidence="4" id="KW-0140">cGMP</keyword>
<evidence type="ECO:0000256" key="10">
    <source>
        <dbReference type="ARBA" id="ARBA00047298"/>
    </source>
</evidence>
<evidence type="ECO:0000256" key="7">
    <source>
        <dbReference type="ARBA" id="ARBA00022777"/>
    </source>
</evidence>
<feature type="compositionally biased region" description="Basic and acidic residues" evidence="14">
    <location>
        <begin position="510"/>
        <end position="519"/>
    </location>
</feature>
<feature type="coiled-coil region" evidence="13">
    <location>
        <begin position="676"/>
        <end position="731"/>
    </location>
</feature>
<keyword evidence="19" id="KW-1185">Reference proteome</keyword>
<dbReference type="PROSITE" id="PS00107">
    <property type="entry name" value="PROTEIN_KINASE_ATP"/>
    <property type="match status" value="1"/>
</dbReference>
<feature type="domain" description="AGC-kinase C-terminal" evidence="17">
    <location>
        <begin position="1360"/>
        <end position="1410"/>
    </location>
</feature>
<dbReference type="GO" id="GO:0004692">
    <property type="term" value="F:cGMP-dependent protein kinase activity"/>
    <property type="evidence" value="ECO:0007669"/>
    <property type="project" value="UniProtKB-EC"/>
</dbReference>
<dbReference type="Gene3D" id="3.30.200.20">
    <property type="entry name" value="Phosphorylase Kinase, domain 1"/>
    <property type="match status" value="1"/>
</dbReference>
<evidence type="ECO:0000256" key="8">
    <source>
        <dbReference type="ARBA" id="ARBA00022840"/>
    </source>
</evidence>
<feature type="domain" description="Protein kinase" evidence="15">
    <location>
        <begin position="1101"/>
        <end position="1359"/>
    </location>
</feature>
<evidence type="ECO:0000256" key="6">
    <source>
        <dbReference type="ARBA" id="ARBA00022741"/>
    </source>
</evidence>
<dbReference type="CDD" id="cd05572">
    <property type="entry name" value="STKc_cGK"/>
    <property type="match status" value="1"/>
</dbReference>
<reference evidence="18 19" key="1">
    <citation type="journal article" date="2018" name="Nat. Ecol. Evol.">
        <title>Shark genomes provide insights into elasmobranch evolution and the origin of vertebrates.</title>
        <authorList>
            <person name="Hara Y"/>
            <person name="Yamaguchi K"/>
            <person name="Onimaru K"/>
            <person name="Kadota M"/>
            <person name="Koyanagi M"/>
            <person name="Keeley SD"/>
            <person name="Tatsumi K"/>
            <person name="Tanaka K"/>
            <person name="Motone F"/>
            <person name="Kageyama Y"/>
            <person name="Nozu R"/>
            <person name="Adachi N"/>
            <person name="Nishimura O"/>
            <person name="Nakagawa R"/>
            <person name="Tanegashima C"/>
            <person name="Kiyatake I"/>
            <person name="Matsumoto R"/>
            <person name="Murakumo K"/>
            <person name="Nishida K"/>
            <person name="Terakita A"/>
            <person name="Kuratani S"/>
            <person name="Sato K"/>
            <person name="Hyodo S Kuraku.S."/>
        </authorList>
    </citation>
    <scope>NUCLEOTIDE SEQUENCE [LARGE SCALE GENOMIC DNA]</scope>
</reference>
<proteinExistence type="inferred from homology"/>
<feature type="compositionally biased region" description="Basic and acidic residues" evidence="14">
    <location>
        <begin position="403"/>
        <end position="412"/>
    </location>
</feature>
<evidence type="ECO:0000259" key="17">
    <source>
        <dbReference type="PROSITE" id="PS51285"/>
    </source>
</evidence>
<feature type="region of interest" description="Disordered" evidence="14">
    <location>
        <begin position="1378"/>
        <end position="1410"/>
    </location>
</feature>
<evidence type="ECO:0000256" key="2">
    <source>
        <dbReference type="ARBA" id="ARBA00012428"/>
    </source>
</evidence>
<dbReference type="Gene3D" id="2.60.120.10">
    <property type="entry name" value="Jelly Rolls"/>
    <property type="match status" value="2"/>
</dbReference>
<evidence type="ECO:0000256" key="3">
    <source>
        <dbReference type="ARBA" id="ARBA00022527"/>
    </source>
</evidence>
<dbReference type="PROSITE" id="PS00889">
    <property type="entry name" value="CNMP_BINDING_2"/>
    <property type="match status" value="2"/>
</dbReference>
<feature type="compositionally biased region" description="Acidic residues" evidence="14">
    <location>
        <begin position="1395"/>
        <end position="1410"/>
    </location>
</feature>
<keyword evidence="9" id="KW-0142">cGMP-binding</keyword>
<dbReference type="PROSITE" id="PS50011">
    <property type="entry name" value="PROTEIN_KINASE_DOM"/>
    <property type="match status" value="1"/>
</dbReference>
<feature type="compositionally biased region" description="Basic and acidic residues" evidence="14">
    <location>
        <begin position="1378"/>
        <end position="1388"/>
    </location>
</feature>
<dbReference type="InterPro" id="IPR002374">
    <property type="entry name" value="cGMP_dep_kinase"/>
</dbReference>
<accession>A0A401SRN5</accession>
<dbReference type="STRING" id="137246.A0A401SRN5"/>
<gene>
    <name evidence="18" type="ORF">chiPu_0011525</name>
</gene>
<name>A0A401SRN5_CHIPU</name>
<dbReference type="Pfam" id="PF01391">
    <property type="entry name" value="Collagen"/>
    <property type="match status" value="3"/>
</dbReference>
<protein>
    <recommendedName>
        <fullName evidence="2">cGMP-dependent protein kinase</fullName>
        <ecNumber evidence="2">2.7.11.12</ecNumber>
    </recommendedName>
</protein>
<dbReference type="PROSITE" id="PS51285">
    <property type="entry name" value="AGC_KINASE_CTER"/>
    <property type="match status" value="1"/>
</dbReference>
<comment type="caution">
    <text evidence="18">The sequence shown here is derived from an EMBL/GenBank/DDBJ whole genome shotgun (WGS) entry which is preliminary data.</text>
</comment>
<dbReference type="GO" id="GO:0005524">
    <property type="term" value="F:ATP binding"/>
    <property type="evidence" value="ECO:0007669"/>
    <property type="project" value="UniProtKB-UniRule"/>
</dbReference>
<dbReference type="InterPro" id="IPR000595">
    <property type="entry name" value="cNMP-bd_dom"/>
</dbReference>
<dbReference type="FunFam" id="2.60.120.10:FF:000038">
    <property type="entry name" value="cGMP-dependent protein kinase"/>
    <property type="match status" value="1"/>
</dbReference>
<dbReference type="CDD" id="cd00038">
    <property type="entry name" value="CAP_ED"/>
    <property type="match status" value="2"/>
</dbReference>
<dbReference type="InterPro" id="IPR000719">
    <property type="entry name" value="Prot_kinase_dom"/>
</dbReference>
<evidence type="ECO:0000256" key="11">
    <source>
        <dbReference type="ARBA" id="ARBA00047462"/>
    </source>
</evidence>
<evidence type="ECO:0000256" key="13">
    <source>
        <dbReference type="SAM" id="Coils"/>
    </source>
</evidence>
<dbReference type="InterPro" id="IPR018490">
    <property type="entry name" value="cNMP-bd_dom_sf"/>
</dbReference>
<dbReference type="SUPFAM" id="SSF51206">
    <property type="entry name" value="cAMP-binding domain-like"/>
    <property type="match status" value="2"/>
</dbReference>
<dbReference type="InterPro" id="IPR008271">
    <property type="entry name" value="Ser/Thr_kinase_AS"/>
</dbReference>
<dbReference type="PROSITE" id="PS00108">
    <property type="entry name" value="PROTEIN_KINASE_ST"/>
    <property type="match status" value="1"/>
</dbReference>
<dbReference type="FunFam" id="1.10.510.10:FF:000210">
    <property type="entry name" value="Non-specific serine/threonine protein kinase"/>
    <property type="match status" value="1"/>
</dbReference>
<dbReference type="PROSITE" id="PS00888">
    <property type="entry name" value="CNMP_BINDING_1"/>
    <property type="match status" value="2"/>
</dbReference>
<keyword evidence="6 12" id="KW-0547">Nucleotide-binding</keyword>
<dbReference type="Proteomes" id="UP000287033">
    <property type="component" value="Unassembled WGS sequence"/>
</dbReference>
<keyword evidence="3" id="KW-0723">Serine/threonine-protein kinase</keyword>
<evidence type="ECO:0000259" key="15">
    <source>
        <dbReference type="PROSITE" id="PS50011"/>
    </source>
</evidence>
<dbReference type="OMA" id="TESWIWV"/>
<dbReference type="PANTHER" id="PTHR24353:SF155">
    <property type="match status" value="1"/>
</dbReference>
<keyword evidence="5" id="KW-0808">Transferase</keyword>
<dbReference type="EC" id="2.7.11.12" evidence="2"/>
<keyword evidence="7" id="KW-0418">Kinase</keyword>
<evidence type="ECO:0000256" key="1">
    <source>
        <dbReference type="ARBA" id="ARBA00006352"/>
    </source>
</evidence>
<dbReference type="InterPro" id="IPR018488">
    <property type="entry name" value="cNMP-bd_CS"/>
</dbReference>
<organism evidence="18 19">
    <name type="scientific">Chiloscyllium punctatum</name>
    <name type="common">Brownbanded bambooshark</name>
    <name type="synonym">Hemiscyllium punctatum</name>
    <dbReference type="NCBI Taxonomy" id="137246"/>
    <lineage>
        <taxon>Eukaryota</taxon>
        <taxon>Metazoa</taxon>
        <taxon>Chordata</taxon>
        <taxon>Craniata</taxon>
        <taxon>Vertebrata</taxon>
        <taxon>Chondrichthyes</taxon>
        <taxon>Elasmobranchii</taxon>
        <taxon>Galeomorphii</taxon>
        <taxon>Galeoidea</taxon>
        <taxon>Orectolobiformes</taxon>
        <taxon>Hemiscylliidae</taxon>
        <taxon>Chiloscyllium</taxon>
    </lineage>
</organism>
<dbReference type="InterPro" id="IPR014710">
    <property type="entry name" value="RmlC-like_jellyroll"/>
</dbReference>
<dbReference type="FunFam" id="2.60.120.10:FF:000043">
    <property type="entry name" value="cGMP-dependent protein kinase"/>
    <property type="match status" value="1"/>
</dbReference>
<feature type="compositionally biased region" description="Low complexity" evidence="14">
    <location>
        <begin position="198"/>
        <end position="212"/>
    </location>
</feature>
<dbReference type="Gene3D" id="1.10.510.10">
    <property type="entry name" value="Transferase(Phosphotransferase) domain 1"/>
    <property type="match status" value="1"/>
</dbReference>
<dbReference type="SMART" id="SM00220">
    <property type="entry name" value="S_TKc"/>
    <property type="match status" value="1"/>
</dbReference>
<feature type="domain" description="Cyclic nucleotide-binding" evidence="16">
    <location>
        <begin position="938"/>
        <end position="1060"/>
    </location>
</feature>
<dbReference type="InterPro" id="IPR008160">
    <property type="entry name" value="Collagen"/>
</dbReference>
<dbReference type="EMBL" id="BEZZ01000483">
    <property type="protein sequence ID" value="GCC33058.1"/>
    <property type="molecule type" value="Genomic_DNA"/>
</dbReference>
<evidence type="ECO:0000256" key="4">
    <source>
        <dbReference type="ARBA" id="ARBA00022535"/>
    </source>
</evidence>
<dbReference type="SUPFAM" id="SSF56112">
    <property type="entry name" value="Protein kinase-like (PK-like)"/>
    <property type="match status" value="1"/>
</dbReference>
<dbReference type="SMART" id="SM00100">
    <property type="entry name" value="cNMP"/>
    <property type="match status" value="2"/>
</dbReference>
<dbReference type="InterPro" id="IPR000961">
    <property type="entry name" value="AGC-kinase_C"/>
</dbReference>
<evidence type="ECO:0000256" key="12">
    <source>
        <dbReference type="PROSITE-ProRule" id="PRU10141"/>
    </source>
</evidence>
<dbReference type="PROSITE" id="PS50042">
    <property type="entry name" value="CNMP_BINDING_3"/>
    <property type="match status" value="2"/>
</dbReference>
<feature type="binding site" evidence="12">
    <location>
        <position position="1134"/>
    </location>
    <ligand>
        <name>ATP</name>
        <dbReference type="ChEBI" id="CHEBI:30616"/>
    </ligand>
</feature>
<feature type="compositionally biased region" description="Basic and acidic residues" evidence="14">
    <location>
        <begin position="547"/>
        <end position="570"/>
    </location>
</feature>
<feature type="compositionally biased region" description="Low complexity" evidence="14">
    <location>
        <begin position="251"/>
        <end position="264"/>
    </location>
</feature>
<dbReference type="SMART" id="SM00133">
    <property type="entry name" value="S_TK_X"/>
    <property type="match status" value="1"/>
</dbReference>
<evidence type="ECO:0000256" key="5">
    <source>
        <dbReference type="ARBA" id="ARBA00022679"/>
    </source>
</evidence>
<comment type="similarity">
    <text evidence="1">Belongs to the protein kinase superfamily. AGC Ser/Thr protein kinase family. cGMP subfamily.</text>
</comment>
<dbReference type="Pfam" id="PF00027">
    <property type="entry name" value="cNMP_binding"/>
    <property type="match status" value="2"/>
</dbReference>
<feature type="domain" description="Cyclic nucleotide-binding" evidence="16">
    <location>
        <begin position="820"/>
        <end position="935"/>
    </location>
</feature>
<feature type="region of interest" description="Disordered" evidence="14">
    <location>
        <begin position="141"/>
        <end position="160"/>
    </location>
</feature>
<comment type="catalytic activity">
    <reaction evidence="11">
        <text>L-seryl-[protein] + ATP = O-phospho-L-seryl-[protein] + ADP + H(+)</text>
        <dbReference type="Rhea" id="RHEA:17989"/>
        <dbReference type="Rhea" id="RHEA-COMP:9863"/>
        <dbReference type="Rhea" id="RHEA-COMP:11604"/>
        <dbReference type="ChEBI" id="CHEBI:15378"/>
        <dbReference type="ChEBI" id="CHEBI:29999"/>
        <dbReference type="ChEBI" id="CHEBI:30616"/>
        <dbReference type="ChEBI" id="CHEBI:83421"/>
        <dbReference type="ChEBI" id="CHEBI:456216"/>
        <dbReference type="EC" id="2.7.11.12"/>
    </reaction>
</comment>
<dbReference type="OrthoDB" id="63267at2759"/>